<dbReference type="GO" id="GO:0042925">
    <property type="term" value="F:benzoate transmembrane transporter activity"/>
    <property type="evidence" value="ECO:0007669"/>
    <property type="project" value="InterPro"/>
</dbReference>
<comment type="caution">
    <text evidence="2">The sequence shown here is derived from an EMBL/GenBank/DDBJ whole genome shotgun (WGS) entry which is preliminary data.</text>
</comment>
<feature type="transmembrane region" description="Helical" evidence="1">
    <location>
        <begin position="209"/>
        <end position="227"/>
    </location>
</feature>
<evidence type="ECO:0000313" key="2">
    <source>
        <dbReference type="EMBL" id="KHQ50952.1"/>
    </source>
</evidence>
<feature type="transmembrane region" description="Helical" evidence="1">
    <location>
        <begin position="356"/>
        <end position="384"/>
    </location>
</feature>
<proteinExistence type="predicted"/>
<feature type="transmembrane region" description="Helical" evidence="1">
    <location>
        <begin position="172"/>
        <end position="189"/>
    </location>
</feature>
<dbReference type="PANTHER" id="PTHR30199:SF0">
    <property type="entry name" value="INNER MEMBRANE PROTEIN YDCO"/>
    <property type="match status" value="1"/>
</dbReference>
<feature type="transmembrane region" description="Helical" evidence="1">
    <location>
        <begin position="248"/>
        <end position="271"/>
    </location>
</feature>
<dbReference type="InterPro" id="IPR004711">
    <property type="entry name" value="Benzoate_Transporter"/>
</dbReference>
<keyword evidence="1" id="KW-0472">Membrane</keyword>
<keyword evidence="1" id="KW-1133">Transmembrane helix</keyword>
<dbReference type="AlphaFoldDB" id="A0A0B3RSK8"/>
<dbReference type="PANTHER" id="PTHR30199">
    <property type="entry name" value="MFS FAMILY TRANSPORTER, PREDICTED SUBSTRATE BENZOATE"/>
    <property type="match status" value="1"/>
</dbReference>
<organism evidence="2 3">
    <name type="scientific">Mameliella alba</name>
    <dbReference type="NCBI Taxonomy" id="561184"/>
    <lineage>
        <taxon>Bacteria</taxon>
        <taxon>Pseudomonadati</taxon>
        <taxon>Pseudomonadota</taxon>
        <taxon>Alphaproteobacteria</taxon>
        <taxon>Rhodobacterales</taxon>
        <taxon>Roseobacteraceae</taxon>
        <taxon>Mameliella</taxon>
    </lineage>
</organism>
<sequence length="401" mass="40345">MIKDFSFSALNMGVLATFVGYAASFAIVLAGLTAMGASETQAATGLFFATIGMGICSIWLPIVTRTPAAVAWSTPGAAFLAATAMLAGGFGEAVGALIICALLIVLTGVIPGLGRAVAAIPKPIASALLAGVLLKLCLAPALALGNLPLLVLPIVVAWVVGLAWNRLAAMPLAVAAFVLVLFLGVDPSARTDASAINWGPVLDIVPPSFSPLSAISVALPLYLITMAGQNIPGFAVLELNGYGVNRPFLLRSTGIVSLLIAPFGAIPVNMSAITASMMAGEDAGRDPSGRYWAAIISGVCYVALAFAATGVTAMASIAPTEVITAVAGLALIPAFVAATTAAFSRADQLEAPALTFLIAGSGMSMLGISGAFWGVLAGVAIWGLKAFFAARAGRQAVTGKA</sequence>
<keyword evidence="3" id="KW-1185">Reference proteome</keyword>
<keyword evidence="1" id="KW-0812">Transmembrane</keyword>
<protein>
    <submittedName>
        <fullName evidence="2">Putative benzoate transporter protein</fullName>
    </submittedName>
</protein>
<feature type="transmembrane region" description="Helical" evidence="1">
    <location>
        <begin position="291"/>
        <end position="315"/>
    </location>
</feature>
<evidence type="ECO:0000256" key="1">
    <source>
        <dbReference type="SAM" id="Phobius"/>
    </source>
</evidence>
<reference evidence="2 3" key="1">
    <citation type="submission" date="2014-10" db="EMBL/GenBank/DDBJ databases">
        <title>Genome sequence of Ponticoccus sp. strain UMTAT08 isolated from clonal culture of toxic dinoflagellate Alexandrium tamiyavanichii.</title>
        <authorList>
            <person name="Gan H.Y."/>
            <person name="Muhd D.-D."/>
            <person name="Mohd Noor M.E."/>
            <person name="Yeong Y.S."/>
            <person name="Usup G."/>
        </authorList>
    </citation>
    <scope>NUCLEOTIDE SEQUENCE [LARGE SCALE GENOMIC DNA]</scope>
    <source>
        <strain evidence="2 3">UMTAT08</strain>
    </source>
</reference>
<dbReference type="PATRIC" id="fig|1515334.3.peg.4349"/>
<dbReference type="Proteomes" id="UP000030960">
    <property type="component" value="Unassembled WGS sequence"/>
</dbReference>
<dbReference type="RefSeq" id="WP_043145092.1">
    <property type="nucleotide sequence ID" value="NZ_JSUQ01000020.1"/>
</dbReference>
<feature type="transmembrane region" description="Helical" evidence="1">
    <location>
        <begin position="42"/>
        <end position="62"/>
    </location>
</feature>
<dbReference type="Pfam" id="PF03594">
    <property type="entry name" value="BenE"/>
    <property type="match status" value="1"/>
</dbReference>
<accession>A0A0B3RSK8</accession>
<feature type="transmembrane region" description="Helical" evidence="1">
    <location>
        <begin position="12"/>
        <end position="36"/>
    </location>
</feature>
<name>A0A0B3RSK8_9RHOB</name>
<dbReference type="GO" id="GO:0005886">
    <property type="term" value="C:plasma membrane"/>
    <property type="evidence" value="ECO:0007669"/>
    <property type="project" value="TreeGrafter"/>
</dbReference>
<feature type="transmembrane region" description="Helical" evidence="1">
    <location>
        <begin position="93"/>
        <end position="113"/>
    </location>
</feature>
<evidence type="ECO:0000313" key="3">
    <source>
        <dbReference type="Proteomes" id="UP000030960"/>
    </source>
</evidence>
<feature type="transmembrane region" description="Helical" evidence="1">
    <location>
        <begin position="322"/>
        <end position="344"/>
    </location>
</feature>
<gene>
    <name evidence="2" type="ORF">OA50_04319</name>
</gene>
<dbReference type="OrthoDB" id="9792424at2"/>
<feature type="transmembrane region" description="Helical" evidence="1">
    <location>
        <begin position="69"/>
        <end position="87"/>
    </location>
</feature>
<feature type="transmembrane region" description="Helical" evidence="1">
    <location>
        <begin position="149"/>
        <end position="165"/>
    </location>
</feature>
<dbReference type="EMBL" id="JSUQ01000020">
    <property type="protein sequence ID" value="KHQ50952.1"/>
    <property type="molecule type" value="Genomic_DNA"/>
</dbReference>
<dbReference type="NCBIfam" id="TIGR00843">
    <property type="entry name" value="benE"/>
    <property type="match status" value="1"/>
</dbReference>